<dbReference type="RefSeq" id="XP_007712913.1">
    <property type="nucleotide sequence ID" value="XM_007714723.1"/>
</dbReference>
<keyword evidence="3" id="KW-1185">Reference proteome</keyword>
<dbReference type="HOGENOM" id="CLU_161483_0_0_1"/>
<accession>W6YN23</accession>
<feature type="signal peptide" evidence="1">
    <location>
        <begin position="1"/>
        <end position="20"/>
    </location>
</feature>
<evidence type="ECO:0000313" key="3">
    <source>
        <dbReference type="Proteomes" id="UP000053841"/>
    </source>
</evidence>
<name>W6YN23_COCC2</name>
<reference evidence="2 3" key="1">
    <citation type="journal article" date="2013" name="PLoS Genet.">
        <title>Comparative genome structure, secondary metabolite, and effector coding capacity across Cochliobolus pathogens.</title>
        <authorList>
            <person name="Condon B.J."/>
            <person name="Leng Y."/>
            <person name="Wu D."/>
            <person name="Bushley K.E."/>
            <person name="Ohm R.A."/>
            <person name="Otillar R."/>
            <person name="Martin J."/>
            <person name="Schackwitz W."/>
            <person name="Grimwood J."/>
            <person name="MohdZainudin N."/>
            <person name="Xue C."/>
            <person name="Wang R."/>
            <person name="Manning V.A."/>
            <person name="Dhillon B."/>
            <person name="Tu Z.J."/>
            <person name="Steffenson B.J."/>
            <person name="Salamov A."/>
            <person name="Sun H."/>
            <person name="Lowry S."/>
            <person name="LaButti K."/>
            <person name="Han J."/>
            <person name="Copeland A."/>
            <person name="Lindquist E."/>
            <person name="Barry K."/>
            <person name="Schmutz J."/>
            <person name="Baker S.E."/>
            <person name="Ciuffetti L.M."/>
            <person name="Grigoriev I.V."/>
            <person name="Zhong S."/>
            <person name="Turgeon B.G."/>
        </authorList>
    </citation>
    <scope>NUCLEOTIDE SEQUENCE [LARGE SCALE GENOMIC DNA]</scope>
    <source>
        <strain evidence="2 3">26-R-13</strain>
    </source>
</reference>
<dbReference type="EMBL" id="KI964624">
    <property type="protein sequence ID" value="EUC32811.1"/>
    <property type="molecule type" value="Genomic_DNA"/>
</dbReference>
<dbReference type="Proteomes" id="UP000053841">
    <property type="component" value="Unassembled WGS sequence"/>
</dbReference>
<feature type="chain" id="PRO_5004889059" evidence="1">
    <location>
        <begin position="21"/>
        <end position="127"/>
    </location>
</feature>
<evidence type="ECO:0000256" key="1">
    <source>
        <dbReference type="SAM" id="SignalP"/>
    </source>
</evidence>
<gene>
    <name evidence="2" type="ORF">COCCADRAFT_97716</name>
</gene>
<sequence>MHASSFIALALGATTVSAAAQKSCDPACQFPKSLDCPVRGGVHIDQKDLIDAVKAGDRSQPPRETSAANLATKYCSGLKTYPLWITGLPNNAGSVYYAASPSGTFYYCGTTSGRHPSGWPDQCKENF</sequence>
<proteinExistence type="predicted"/>
<dbReference type="GeneID" id="19154425"/>
<dbReference type="OrthoDB" id="3690554at2759"/>
<evidence type="ECO:0000313" key="2">
    <source>
        <dbReference type="EMBL" id="EUC32811.1"/>
    </source>
</evidence>
<dbReference type="AlphaFoldDB" id="W6YN23"/>
<protein>
    <submittedName>
        <fullName evidence="2">Uncharacterized protein</fullName>
    </submittedName>
</protein>
<dbReference type="KEGG" id="bze:COCCADRAFT_97716"/>
<organism evidence="2 3">
    <name type="scientific">Cochliobolus carbonum (strain 26-R-13)</name>
    <name type="common">Maize leaf spot fungus</name>
    <name type="synonym">Bipolaris zeicola</name>
    <dbReference type="NCBI Taxonomy" id="930089"/>
    <lineage>
        <taxon>Eukaryota</taxon>
        <taxon>Fungi</taxon>
        <taxon>Dikarya</taxon>
        <taxon>Ascomycota</taxon>
        <taxon>Pezizomycotina</taxon>
        <taxon>Dothideomycetes</taxon>
        <taxon>Pleosporomycetidae</taxon>
        <taxon>Pleosporales</taxon>
        <taxon>Pleosporineae</taxon>
        <taxon>Pleosporaceae</taxon>
        <taxon>Bipolaris</taxon>
    </lineage>
</organism>
<keyword evidence="1" id="KW-0732">Signal</keyword>